<protein>
    <submittedName>
        <fullName evidence="1">Uncharacterized protein</fullName>
    </submittedName>
</protein>
<accession>A0AA36IKW6</accession>
<proteinExistence type="predicted"/>
<dbReference type="Proteomes" id="UP001178507">
    <property type="component" value="Unassembled WGS sequence"/>
</dbReference>
<reference evidence="1" key="1">
    <citation type="submission" date="2023-08" db="EMBL/GenBank/DDBJ databases">
        <authorList>
            <person name="Chen Y."/>
            <person name="Shah S."/>
            <person name="Dougan E. K."/>
            <person name="Thang M."/>
            <person name="Chan C."/>
        </authorList>
    </citation>
    <scope>NUCLEOTIDE SEQUENCE</scope>
</reference>
<sequence length="1006" mass="103376">MSPMLSLHGPAWAGASCSLSGRPALGFSLLALAFSMAELMLTLQASSRAGLLAVCHALMGPLLPSQAISRFSLPMSACSMLRGELSLLAPDFSTAEAILLARSSSCPEFLSPVCGIYAARSMSSLSVCDSSSLEAGPLIQSFAQLEAPLLVLLLAQVAFPLSLRVVQRMGLVFLAVEPLKSEASILVLGRSVPESSLSPQGVLCLGFGTSSCEMAKPGILPSARRWTRADSALFASCVRSGSPSSTVGAACLGTSPSLHALRLDAPMSLFGMPGVNSSLVLRGFSCLGASLAITSSAGSFMLVLEFLHAGLPALCRGASCLEVAPFPVNFVQAEAPSLLRCVTCIGLVTLLRGIVPVGAMLAAFDTSCADPSVPSRRCQQLEMSPASSSTTCSDAPLLSRSLRQIGPALPQTSSWVGFPTSISESAVVGASTLLRSLARLDFVLSASATCQVEPLLFLRSCSRSGSATLPWKKCRLGLPFAASCNGLLASFLLAQTASQLELALFVTCLLSLGPPLALQGFVRLGLPLLLPQSGFRIDPGLPIMDSALESASSPQSFALLEAASLACPLSRLSSPFALPLSDAIELGLSLSPRSFGTPGFSLTIVPASFGSSVPLRNIACPDALLPLCGFCGFALCPLSGETALGLMLSFRGTSCTGFATSASGMPNPDIPPLMHTFAWPGLPVRVASLSDFALPAGDCAAFGAALPSHGAAWLGALLFCLALARSDVVLLLRCVSCTDVATTIFRTSQIDIPLPILGSANMEPLSLTKGLTCPEVSLSAAGMLGSLLFLRRTVRLSLSALLLSHASFSSSPSAFDAASMVTFASMRSLAQLGLPSAALNPASLGPTLILQSFACPDLATAIPGRQAGNVLSLCSACVESTALPRSHSQLDIMPFACVASVGLPLPSRTAARAGMSLLALAMAAGSTPLALRFSGVSSPLPTRAFTYCGAILPICDLPLLDFCSPLQSSTCLCMPPPLIGPSCVGSNSSALSAGHLASMLFSHSFV</sequence>
<evidence type="ECO:0000313" key="1">
    <source>
        <dbReference type="EMBL" id="CAJ1389687.1"/>
    </source>
</evidence>
<organism evidence="1 2">
    <name type="scientific">Effrenium voratum</name>
    <dbReference type="NCBI Taxonomy" id="2562239"/>
    <lineage>
        <taxon>Eukaryota</taxon>
        <taxon>Sar</taxon>
        <taxon>Alveolata</taxon>
        <taxon>Dinophyceae</taxon>
        <taxon>Suessiales</taxon>
        <taxon>Symbiodiniaceae</taxon>
        <taxon>Effrenium</taxon>
    </lineage>
</organism>
<comment type="caution">
    <text evidence="1">The sequence shown here is derived from an EMBL/GenBank/DDBJ whole genome shotgun (WGS) entry which is preliminary data.</text>
</comment>
<dbReference type="AlphaFoldDB" id="A0AA36IKW6"/>
<name>A0AA36IKW6_9DINO</name>
<dbReference type="EMBL" id="CAUJNA010001924">
    <property type="protein sequence ID" value="CAJ1389687.1"/>
    <property type="molecule type" value="Genomic_DNA"/>
</dbReference>
<keyword evidence="2" id="KW-1185">Reference proteome</keyword>
<gene>
    <name evidence="1" type="ORF">EVOR1521_LOCUS15255</name>
</gene>
<evidence type="ECO:0000313" key="2">
    <source>
        <dbReference type="Proteomes" id="UP001178507"/>
    </source>
</evidence>